<sequence length="193" mass="21190">MAHGISNPYATKQALHLVESEFGSRQGPRLRKADPSAAQEKPMAMIPRNGSVTHTAIPKPNFVEGRGIPGYAAVRFTDCASQEEAGRLLGQAKTHSSRAAAHGDTFLQAQIGLWRKYSKVSFVSVGCKQKKPWLDQGIRILIRTVDRSLAKAAAYLRKVDEPAYNRMRCSHRDISKLAVSGVDQLRAAEAHKT</sequence>
<comment type="caution">
    <text evidence="2">The sequence shown here is derived from an EMBL/GenBank/DDBJ whole genome shotgun (WGS) entry which is preliminary data.</text>
</comment>
<dbReference type="AlphaFoldDB" id="A0A8J2I450"/>
<gene>
    <name evidence="2" type="ORF">ALTATR162_LOCUS6385</name>
</gene>
<dbReference type="GeneID" id="67018268"/>
<dbReference type="EMBL" id="CAJRGZ010000019">
    <property type="protein sequence ID" value="CAG5163213.1"/>
    <property type="molecule type" value="Genomic_DNA"/>
</dbReference>
<organism evidence="2 3">
    <name type="scientific">Alternaria atra</name>
    <dbReference type="NCBI Taxonomy" id="119953"/>
    <lineage>
        <taxon>Eukaryota</taxon>
        <taxon>Fungi</taxon>
        <taxon>Dikarya</taxon>
        <taxon>Ascomycota</taxon>
        <taxon>Pezizomycotina</taxon>
        <taxon>Dothideomycetes</taxon>
        <taxon>Pleosporomycetidae</taxon>
        <taxon>Pleosporales</taxon>
        <taxon>Pleosporineae</taxon>
        <taxon>Pleosporaceae</taxon>
        <taxon>Alternaria</taxon>
        <taxon>Alternaria sect. Ulocladioides</taxon>
    </lineage>
</organism>
<proteinExistence type="predicted"/>
<evidence type="ECO:0000313" key="2">
    <source>
        <dbReference type="EMBL" id="CAG5163213.1"/>
    </source>
</evidence>
<protein>
    <submittedName>
        <fullName evidence="2">Uncharacterized protein</fullName>
    </submittedName>
</protein>
<evidence type="ECO:0000256" key="1">
    <source>
        <dbReference type="SAM" id="MobiDB-lite"/>
    </source>
</evidence>
<reference evidence="2" key="1">
    <citation type="submission" date="2021-05" db="EMBL/GenBank/DDBJ databases">
        <authorList>
            <person name="Stam R."/>
        </authorList>
    </citation>
    <scope>NUCLEOTIDE SEQUENCE</scope>
    <source>
        <strain evidence="2">CS162</strain>
    </source>
</reference>
<dbReference type="RefSeq" id="XP_043169941.1">
    <property type="nucleotide sequence ID" value="XM_043314006.1"/>
</dbReference>
<name>A0A8J2I450_9PLEO</name>
<accession>A0A8J2I450</accession>
<dbReference type="Proteomes" id="UP000676310">
    <property type="component" value="Unassembled WGS sequence"/>
</dbReference>
<dbReference type="OrthoDB" id="3764734at2759"/>
<evidence type="ECO:0000313" key="3">
    <source>
        <dbReference type="Proteomes" id="UP000676310"/>
    </source>
</evidence>
<keyword evidence="3" id="KW-1185">Reference proteome</keyword>
<feature type="region of interest" description="Disordered" evidence="1">
    <location>
        <begin position="21"/>
        <end position="41"/>
    </location>
</feature>